<accession>A0A1H9WQ30</accession>
<keyword evidence="3" id="KW-1185">Reference proteome</keyword>
<evidence type="ECO:0000313" key="3">
    <source>
        <dbReference type="Proteomes" id="UP000199019"/>
    </source>
</evidence>
<dbReference type="Gene3D" id="3.10.180.10">
    <property type="entry name" value="2,3-Dihydroxybiphenyl 1,2-Dioxygenase, domain 1"/>
    <property type="match status" value="1"/>
</dbReference>
<evidence type="ECO:0000259" key="1">
    <source>
        <dbReference type="Pfam" id="PF18029"/>
    </source>
</evidence>
<feature type="domain" description="Glyoxalase-like" evidence="1">
    <location>
        <begin position="13"/>
        <end position="104"/>
    </location>
</feature>
<evidence type="ECO:0000313" key="2">
    <source>
        <dbReference type="EMBL" id="SES36038.1"/>
    </source>
</evidence>
<sequence length="119" mass="12759">MPTAKPIAALKMLTLDCADPGTSARFWSEVLGWEQPYADDNYAMLTGPAHALGFGPVEDYQPPSWPNTKGSKQFHLDLAVDDLEAAERACLALGATAPAEQPGEVSGECSWTRLVTRPA</sequence>
<dbReference type="InterPro" id="IPR041581">
    <property type="entry name" value="Glyoxalase_6"/>
</dbReference>
<gene>
    <name evidence="2" type="ORF">SAMN05216199_3104</name>
</gene>
<dbReference type="PANTHER" id="PTHR35908">
    <property type="entry name" value="HYPOTHETICAL FUSION PROTEIN"/>
    <property type="match status" value="1"/>
</dbReference>
<dbReference type="EMBL" id="FOHB01000005">
    <property type="protein sequence ID" value="SES36038.1"/>
    <property type="molecule type" value="Genomic_DNA"/>
</dbReference>
<proteinExistence type="predicted"/>
<protein>
    <recommendedName>
        <fullName evidence="1">Glyoxalase-like domain-containing protein</fullName>
    </recommendedName>
</protein>
<dbReference type="AlphaFoldDB" id="A0A1H9WQ30"/>
<dbReference type="STRING" id="587636.SAMN05216199_3104"/>
<dbReference type="RefSeq" id="WP_245735817.1">
    <property type="nucleotide sequence ID" value="NZ_FOHB01000005.1"/>
</dbReference>
<organism evidence="2 3">
    <name type="scientific">Pedococcus cremeus</name>
    <dbReference type="NCBI Taxonomy" id="587636"/>
    <lineage>
        <taxon>Bacteria</taxon>
        <taxon>Bacillati</taxon>
        <taxon>Actinomycetota</taxon>
        <taxon>Actinomycetes</taxon>
        <taxon>Micrococcales</taxon>
        <taxon>Intrasporangiaceae</taxon>
        <taxon>Pedococcus</taxon>
    </lineage>
</organism>
<name>A0A1H9WQ30_9MICO</name>
<dbReference type="Proteomes" id="UP000199019">
    <property type="component" value="Unassembled WGS sequence"/>
</dbReference>
<dbReference type="Pfam" id="PF18029">
    <property type="entry name" value="Glyoxalase_6"/>
    <property type="match status" value="1"/>
</dbReference>
<reference evidence="3" key="1">
    <citation type="submission" date="2016-10" db="EMBL/GenBank/DDBJ databases">
        <authorList>
            <person name="Varghese N."/>
            <person name="Submissions S."/>
        </authorList>
    </citation>
    <scope>NUCLEOTIDE SEQUENCE [LARGE SCALE GENOMIC DNA]</scope>
    <source>
        <strain evidence="3">CGMCC 1.6963</strain>
    </source>
</reference>
<dbReference type="CDD" id="cd06587">
    <property type="entry name" value="VOC"/>
    <property type="match status" value="1"/>
</dbReference>
<dbReference type="SUPFAM" id="SSF54593">
    <property type="entry name" value="Glyoxalase/Bleomycin resistance protein/Dihydroxybiphenyl dioxygenase"/>
    <property type="match status" value="1"/>
</dbReference>
<dbReference type="InterPro" id="IPR029068">
    <property type="entry name" value="Glyas_Bleomycin-R_OHBP_Dase"/>
</dbReference>
<dbReference type="PANTHER" id="PTHR35908:SF1">
    <property type="entry name" value="CONSERVED PROTEIN"/>
    <property type="match status" value="1"/>
</dbReference>